<name>A0ABR0BUL6_PURLI</name>
<evidence type="ECO:0000313" key="2">
    <source>
        <dbReference type="EMBL" id="KAK4087675.1"/>
    </source>
</evidence>
<reference evidence="2 3" key="1">
    <citation type="journal article" date="2024" name="Microbiol. Resour. Announc.">
        <title>Genome annotations for the ascomycete fungi Trichoderma harzianum, Trichoderma aggressivum, and Purpureocillium lilacinum.</title>
        <authorList>
            <person name="Beijen E.P.W."/>
            <person name="Ohm R.A."/>
        </authorList>
    </citation>
    <scope>NUCLEOTIDE SEQUENCE [LARGE SCALE GENOMIC DNA]</scope>
    <source>
        <strain evidence="2 3">CBS 150709</strain>
    </source>
</reference>
<feature type="region of interest" description="Disordered" evidence="1">
    <location>
        <begin position="93"/>
        <end position="114"/>
    </location>
</feature>
<accession>A0ABR0BUL6</accession>
<sequence>MRQTEARQIDDHSSPQTEPVTLRIAWSNVIPSYFTYVAGWNALDDGMLAVKRLRLNVWSRPTLPSLDKVVLLTPSQEEVAWCARLPDVLERDIPGKNATPNQKRINSSPRSTPSWCARWPPHGQKIWRNGDLNPGPTANHTKPCKAGVLPLHHFPGVRVVVELAYYTLYASRWTCAPALPTERAHAPGPTERPRRPGLASAATLPTAACALRRAGSAKTFSNSLSQTLLEQKDLSPGSENEFEMCLTPASLGRVVGWTDTVSRVHDMEGLGKPAHDCNALTQLSDSLPAISRDTIAVV</sequence>
<dbReference type="Proteomes" id="UP001287286">
    <property type="component" value="Unassembled WGS sequence"/>
</dbReference>
<organism evidence="2 3">
    <name type="scientific">Purpureocillium lilacinum</name>
    <name type="common">Paecilomyces lilacinus</name>
    <dbReference type="NCBI Taxonomy" id="33203"/>
    <lineage>
        <taxon>Eukaryota</taxon>
        <taxon>Fungi</taxon>
        <taxon>Dikarya</taxon>
        <taxon>Ascomycota</taxon>
        <taxon>Pezizomycotina</taxon>
        <taxon>Sordariomycetes</taxon>
        <taxon>Hypocreomycetidae</taxon>
        <taxon>Hypocreales</taxon>
        <taxon>Ophiocordycipitaceae</taxon>
        <taxon>Purpureocillium</taxon>
    </lineage>
</organism>
<dbReference type="EMBL" id="JAWRVI010000030">
    <property type="protein sequence ID" value="KAK4087675.1"/>
    <property type="molecule type" value="Genomic_DNA"/>
</dbReference>
<evidence type="ECO:0000256" key="1">
    <source>
        <dbReference type="SAM" id="MobiDB-lite"/>
    </source>
</evidence>
<gene>
    <name evidence="2" type="ORF">Purlil1_8006</name>
</gene>
<proteinExistence type="predicted"/>
<keyword evidence="3" id="KW-1185">Reference proteome</keyword>
<protein>
    <submittedName>
        <fullName evidence="2">Uncharacterized protein</fullName>
    </submittedName>
</protein>
<feature type="compositionally biased region" description="Polar residues" evidence="1">
    <location>
        <begin position="98"/>
        <end position="114"/>
    </location>
</feature>
<comment type="caution">
    <text evidence="2">The sequence shown here is derived from an EMBL/GenBank/DDBJ whole genome shotgun (WGS) entry which is preliminary data.</text>
</comment>
<evidence type="ECO:0000313" key="3">
    <source>
        <dbReference type="Proteomes" id="UP001287286"/>
    </source>
</evidence>